<evidence type="ECO:0000256" key="4">
    <source>
        <dbReference type="ARBA" id="ARBA00022989"/>
    </source>
</evidence>
<dbReference type="PANTHER" id="PTHR12560">
    <property type="entry name" value="LONGEVITY ASSURANCE FACTOR 1 LAG1"/>
    <property type="match status" value="1"/>
</dbReference>
<dbReference type="GO" id="GO:0016020">
    <property type="term" value="C:membrane"/>
    <property type="evidence" value="ECO:0007669"/>
    <property type="project" value="UniProtKB-SubCell"/>
</dbReference>
<sequence>MADFDSERQIVALAEIKGGDQRRKTPAGLKAPWTATKREVGITVVRRVRRKGDGLARRTARWVLSNQTGISLSIFGALFLCYQFPQTQRFAVKFFALSYHNAKTGRYAIGYDDFYFMAFFFVLFTGLRSACMHHVLQPLARYLGLSGQKQVTRFAEQSYMLMYYSCYWPMGMYIYRSSPYWLDLRELWTDWPTRELDGIVKAYYLMQWSFWAQQVVVLNIEERRKDHWQMLTHHFVTIALIACSYAYHFTRVGNLILVIMDFVDLIFPLAKLAKYLGYQKICDALFGLFVTSWLVTRHVFYMMVCWSIWTDAPAVLPHACFRGPANQLQGPLPQAEGWAWLLEPFRDPQGTVCFNIHIMHGFIGYLLSLQVMMVVWSFYIVKVVVRVLNGHTVDDVRSDDEDEAEVPSKTGDALGAADQGAYRRGEDETEADDEDADEVEVERFERFAAIEQEVGVEEIDFQAWERRTGVRRTATATAGLASGVTLPGHSDRKELLNRIGCEKQID</sequence>
<dbReference type="STRING" id="150374.A0A0M8N8M1"/>
<comment type="subcellular location">
    <subcellularLocation>
        <location evidence="1">Membrane</location>
        <topology evidence="1">Multi-pass membrane protein</topology>
    </subcellularLocation>
</comment>
<evidence type="ECO:0000256" key="2">
    <source>
        <dbReference type="ARBA" id="ARBA00009808"/>
    </source>
</evidence>
<feature type="compositionally biased region" description="Acidic residues" evidence="7">
    <location>
        <begin position="427"/>
        <end position="437"/>
    </location>
</feature>
<keyword evidence="5 6" id="KW-0472">Membrane</keyword>
<evidence type="ECO:0000313" key="10">
    <source>
        <dbReference type="EMBL" id="KOS22260.1"/>
    </source>
</evidence>
<dbReference type="SMART" id="SM00724">
    <property type="entry name" value="TLC"/>
    <property type="match status" value="1"/>
</dbReference>
<keyword evidence="10" id="KW-0012">Acyltransferase</keyword>
<feature type="transmembrane region" description="Helical" evidence="8">
    <location>
        <begin position="232"/>
        <end position="249"/>
    </location>
</feature>
<proteinExistence type="inferred from homology"/>
<dbReference type="GO" id="GO:0050291">
    <property type="term" value="F:sphingosine N-acyltransferase activity"/>
    <property type="evidence" value="ECO:0007669"/>
    <property type="project" value="InterPro"/>
</dbReference>
<comment type="similarity">
    <text evidence="2">Belongs to the sphingosine N-acyltransferase family.</text>
</comment>
<feature type="transmembrane region" description="Helical" evidence="8">
    <location>
        <begin position="59"/>
        <end position="85"/>
    </location>
</feature>
<dbReference type="PANTHER" id="PTHR12560:SF0">
    <property type="entry name" value="LD18904P"/>
    <property type="match status" value="1"/>
</dbReference>
<evidence type="ECO:0000256" key="8">
    <source>
        <dbReference type="SAM" id="Phobius"/>
    </source>
</evidence>
<organism evidence="10 11">
    <name type="scientific">Escovopsis weberi</name>
    <dbReference type="NCBI Taxonomy" id="150374"/>
    <lineage>
        <taxon>Eukaryota</taxon>
        <taxon>Fungi</taxon>
        <taxon>Dikarya</taxon>
        <taxon>Ascomycota</taxon>
        <taxon>Pezizomycotina</taxon>
        <taxon>Sordariomycetes</taxon>
        <taxon>Hypocreomycetidae</taxon>
        <taxon>Hypocreales</taxon>
        <taxon>Hypocreaceae</taxon>
        <taxon>Escovopsis</taxon>
    </lineage>
</organism>
<keyword evidence="11" id="KW-1185">Reference proteome</keyword>
<comment type="caution">
    <text evidence="10">The sequence shown here is derived from an EMBL/GenBank/DDBJ whole genome shotgun (WGS) entry which is preliminary data.</text>
</comment>
<dbReference type="InterPro" id="IPR006634">
    <property type="entry name" value="TLC-dom"/>
</dbReference>
<evidence type="ECO:0000256" key="3">
    <source>
        <dbReference type="ARBA" id="ARBA00022692"/>
    </source>
</evidence>
<protein>
    <submittedName>
        <fullName evidence="10">Sphingosine N-acyltransferase lag1</fullName>
    </submittedName>
</protein>
<keyword evidence="4 8" id="KW-1133">Transmembrane helix</keyword>
<dbReference type="Proteomes" id="UP000053831">
    <property type="component" value="Unassembled WGS sequence"/>
</dbReference>
<dbReference type="GO" id="GO:0046513">
    <property type="term" value="P:ceramide biosynthetic process"/>
    <property type="evidence" value="ECO:0007669"/>
    <property type="project" value="InterPro"/>
</dbReference>
<feature type="transmembrane region" description="Helical" evidence="8">
    <location>
        <begin position="362"/>
        <end position="381"/>
    </location>
</feature>
<dbReference type="PROSITE" id="PS50922">
    <property type="entry name" value="TLC"/>
    <property type="match status" value="1"/>
</dbReference>
<name>A0A0M8N8M1_ESCWE</name>
<evidence type="ECO:0000259" key="9">
    <source>
        <dbReference type="PROSITE" id="PS50922"/>
    </source>
</evidence>
<dbReference type="Pfam" id="PF03798">
    <property type="entry name" value="TRAM_LAG1_CLN8"/>
    <property type="match status" value="1"/>
</dbReference>
<keyword evidence="3 6" id="KW-0812">Transmembrane</keyword>
<evidence type="ECO:0000256" key="7">
    <source>
        <dbReference type="SAM" id="MobiDB-lite"/>
    </source>
</evidence>
<evidence type="ECO:0000256" key="6">
    <source>
        <dbReference type="PROSITE-ProRule" id="PRU00205"/>
    </source>
</evidence>
<dbReference type="AlphaFoldDB" id="A0A0M8N8M1"/>
<feature type="region of interest" description="Disordered" evidence="7">
    <location>
        <begin position="397"/>
        <end position="437"/>
    </location>
</feature>
<feature type="transmembrane region" description="Helical" evidence="8">
    <location>
        <begin position="114"/>
        <end position="140"/>
    </location>
</feature>
<feature type="domain" description="TLC" evidence="9">
    <location>
        <begin position="152"/>
        <end position="389"/>
    </location>
</feature>
<gene>
    <name evidence="10" type="ORF">ESCO_001555</name>
</gene>
<evidence type="ECO:0000256" key="1">
    <source>
        <dbReference type="ARBA" id="ARBA00004141"/>
    </source>
</evidence>
<feature type="transmembrane region" description="Helical" evidence="8">
    <location>
        <begin position="255"/>
        <end position="273"/>
    </location>
</feature>
<feature type="transmembrane region" description="Helical" evidence="8">
    <location>
        <begin position="285"/>
        <end position="309"/>
    </location>
</feature>
<reference evidence="10 11" key="1">
    <citation type="submission" date="2015-07" db="EMBL/GenBank/DDBJ databases">
        <title>The genome of the fungus Escovopsis weberi, a specialized disease agent of ant agriculture.</title>
        <authorList>
            <person name="de Man T.J."/>
            <person name="Stajich J.E."/>
            <person name="Kubicek C.P."/>
            <person name="Chenthamara K."/>
            <person name="Atanasova L."/>
            <person name="Druzhinina I.S."/>
            <person name="Birnbaum S."/>
            <person name="Barribeau S.M."/>
            <person name="Teiling C."/>
            <person name="Suen G."/>
            <person name="Currie C."/>
            <person name="Gerardo N.M."/>
        </authorList>
    </citation>
    <scope>NUCLEOTIDE SEQUENCE [LARGE SCALE GENOMIC DNA]</scope>
</reference>
<dbReference type="InterPro" id="IPR016439">
    <property type="entry name" value="Lag1/Lac1-like"/>
</dbReference>
<keyword evidence="10" id="KW-0808">Transferase</keyword>
<evidence type="ECO:0000313" key="11">
    <source>
        <dbReference type="Proteomes" id="UP000053831"/>
    </source>
</evidence>
<dbReference type="OrthoDB" id="537032at2759"/>
<evidence type="ECO:0000256" key="5">
    <source>
        <dbReference type="ARBA" id="ARBA00023136"/>
    </source>
</evidence>
<accession>A0A0M8N8M1</accession>
<dbReference type="EMBL" id="LGSR01000006">
    <property type="protein sequence ID" value="KOS22260.1"/>
    <property type="molecule type" value="Genomic_DNA"/>
</dbReference>